<dbReference type="AlphaFoldDB" id="A0A0F7WLF7"/>
<feature type="domain" description="Peptidase S26" evidence="8">
    <location>
        <begin position="79"/>
        <end position="196"/>
    </location>
</feature>
<sequence>MKQHYSLNKSRHILRSTYKLLKSKKLAHSPADKKQLQELLEQLEEAIFEHDQETASDLAQQALAFSNRYPNSFGRKTYELIKALLFAGVVAFLVRQFWFELYEVPTGSMRPTILEQDRILVSKTTFGLHCPFAKKPLAFNPESVTRGGLVVFTVGDLPIPDADTKYFGLIPGKKRYIKRCMGRPGDFLYFYGGKIYGLDDAGKRIEFPSVHGLENLYHVPYISFDGTTSSHTEGQKTIIDFKQFNQSYGRLIFPQTSMYGQFFDHKEWHQDEPNKLKDPHLSPVSYADLFGMGNYAMVRILTEHQARTSHLLPNPGSPTKVYLEICHTANLSYPKPLLRHYEHQLSPAIQPMKTLLPLRKEHLHLIRNNLTTSRFIVAQGCAYKYHQFKINTSGIAKAYAILLPKVPDGCYEYSKGEAYQIGFGEIRYKLKSSHPLTQLNDKQVIELFNCGINFSSIYNPVNPLQAPLPNRYAFFNQGNLYIMDSPVFIKNDPTLQKFVTSETEKQEGSSEIQPYIAFVDKGLPPEDFKEFVEFIHNFGIQVPKGHVLVLGDNYPMSADSREFGFVPMENLLGSPLCTFWPIGRMGRLTGVSAPTTLSGYLVSGIALATGLSLIGYVYYQKRRRLFPKKEEKNHKK</sequence>
<keyword evidence="7" id="KW-0645">Protease</keyword>
<comment type="caution">
    <text evidence="7">Lacks conserved residue(s) required for the propagation of feature annotation.</text>
</comment>
<feature type="transmembrane region" description="Helical" evidence="7">
    <location>
        <begin position="597"/>
        <end position="619"/>
    </location>
</feature>
<dbReference type="SUPFAM" id="SSF51306">
    <property type="entry name" value="LexA/Signal peptidase"/>
    <property type="match status" value="1"/>
</dbReference>
<evidence type="ECO:0000313" key="9">
    <source>
        <dbReference type="EMBL" id="CRI41115.1"/>
    </source>
</evidence>
<reference evidence="9" key="1">
    <citation type="submission" date="2015-05" db="EMBL/GenBank/DDBJ databases">
        <authorList>
            <person name="Rattei Thomas"/>
        </authorList>
    </citation>
    <scope>NUCLEOTIDE SEQUENCE</scope>
    <source>
        <strain evidence="9">GiD</strain>
    </source>
</reference>
<dbReference type="GO" id="GO:0009003">
    <property type="term" value="F:signal peptidase activity"/>
    <property type="evidence" value="ECO:0007669"/>
    <property type="project" value="UniProtKB-EC"/>
</dbReference>
<dbReference type="PROSITE" id="PS00761">
    <property type="entry name" value="SPASE_I_3"/>
    <property type="match status" value="1"/>
</dbReference>
<proteinExistence type="inferred from homology"/>
<feature type="domain" description="Peptidase S26" evidence="8">
    <location>
        <begin position="502"/>
        <end position="580"/>
    </location>
</feature>
<dbReference type="GO" id="GO:0006465">
    <property type="term" value="P:signal peptide processing"/>
    <property type="evidence" value="ECO:0007669"/>
    <property type="project" value="InterPro"/>
</dbReference>
<dbReference type="PANTHER" id="PTHR43390">
    <property type="entry name" value="SIGNAL PEPTIDASE I"/>
    <property type="match status" value="1"/>
</dbReference>
<feature type="transmembrane region" description="Helical" evidence="7">
    <location>
        <begin position="80"/>
        <end position="99"/>
    </location>
</feature>
<protein>
    <recommendedName>
        <fullName evidence="4 7">Signal peptidase I</fullName>
        <ecNumber evidence="3 7">3.4.21.89</ecNumber>
    </recommendedName>
</protein>
<dbReference type="PANTHER" id="PTHR43390:SF1">
    <property type="entry name" value="CHLOROPLAST PROCESSING PEPTIDASE"/>
    <property type="match status" value="1"/>
</dbReference>
<evidence type="ECO:0000256" key="7">
    <source>
        <dbReference type="RuleBase" id="RU362042"/>
    </source>
</evidence>
<keyword evidence="7" id="KW-1133">Transmembrane helix</keyword>
<gene>
    <name evidence="9" type="ORF">BN1224_GiD_A_01160</name>
</gene>
<keyword evidence="7" id="KW-0472">Membrane</keyword>
<keyword evidence="5 7" id="KW-0378">Hydrolase</keyword>
<dbReference type="InterPro" id="IPR019758">
    <property type="entry name" value="Pept_S26A_signal_pept_1_CS"/>
</dbReference>
<evidence type="ECO:0000256" key="4">
    <source>
        <dbReference type="ARBA" id="ARBA00019232"/>
    </source>
</evidence>
<comment type="catalytic activity">
    <reaction evidence="1 7">
        <text>Cleavage of hydrophobic, N-terminal signal or leader sequences from secreted and periplasmic proteins.</text>
        <dbReference type="EC" id="3.4.21.89"/>
    </reaction>
</comment>
<evidence type="ECO:0000256" key="3">
    <source>
        <dbReference type="ARBA" id="ARBA00013208"/>
    </source>
</evidence>
<feature type="active site" evidence="6">
    <location>
        <position position="108"/>
    </location>
</feature>
<dbReference type="InterPro" id="IPR019533">
    <property type="entry name" value="Peptidase_S26"/>
</dbReference>
<keyword evidence="7" id="KW-0812">Transmembrane</keyword>
<evidence type="ECO:0000256" key="6">
    <source>
        <dbReference type="PIRSR" id="PIRSR600223-1"/>
    </source>
</evidence>
<dbReference type="Pfam" id="PF10502">
    <property type="entry name" value="Peptidase_S26"/>
    <property type="match status" value="2"/>
</dbReference>
<dbReference type="EC" id="3.4.21.89" evidence="3 7"/>
<evidence type="ECO:0000256" key="1">
    <source>
        <dbReference type="ARBA" id="ARBA00000677"/>
    </source>
</evidence>
<accession>A0A0F7WLF7</accession>
<dbReference type="GO" id="GO:0016020">
    <property type="term" value="C:membrane"/>
    <property type="evidence" value="ECO:0007669"/>
    <property type="project" value="UniProtKB-SubCell"/>
</dbReference>
<comment type="subcellular location">
    <subcellularLocation>
        <location evidence="7">Membrane</location>
        <topology evidence="7">Single-pass type II membrane protein</topology>
    </subcellularLocation>
</comment>
<evidence type="ECO:0000259" key="8">
    <source>
        <dbReference type="Pfam" id="PF10502"/>
    </source>
</evidence>
<dbReference type="GO" id="GO:0004252">
    <property type="term" value="F:serine-type endopeptidase activity"/>
    <property type="evidence" value="ECO:0007669"/>
    <property type="project" value="InterPro"/>
</dbReference>
<feature type="active site" evidence="6">
    <location>
        <position position="178"/>
    </location>
</feature>
<dbReference type="InterPro" id="IPR036286">
    <property type="entry name" value="LexA/Signal_pep-like_sf"/>
</dbReference>
<organism evidence="9">
    <name type="scientific">Chlamydia pneumoniae</name>
    <name type="common">Chlamydophila pneumoniae</name>
    <dbReference type="NCBI Taxonomy" id="83558"/>
    <lineage>
        <taxon>Bacteria</taxon>
        <taxon>Pseudomonadati</taxon>
        <taxon>Chlamydiota</taxon>
        <taxon>Chlamydiia</taxon>
        <taxon>Chlamydiales</taxon>
        <taxon>Chlamydiaceae</taxon>
        <taxon>Chlamydia/Chlamydophila group</taxon>
        <taxon>Chlamydia</taxon>
    </lineage>
</organism>
<evidence type="ECO:0000256" key="2">
    <source>
        <dbReference type="ARBA" id="ARBA00009370"/>
    </source>
</evidence>
<dbReference type="EMBL" id="LN847008">
    <property type="protein sequence ID" value="CRI41115.1"/>
    <property type="molecule type" value="Genomic_DNA"/>
</dbReference>
<comment type="similarity">
    <text evidence="2 7">Belongs to the peptidase S26 family.</text>
</comment>
<evidence type="ECO:0000256" key="5">
    <source>
        <dbReference type="ARBA" id="ARBA00022801"/>
    </source>
</evidence>
<dbReference type="PRINTS" id="PR00727">
    <property type="entry name" value="LEADERPTASE"/>
</dbReference>
<dbReference type="InterPro" id="IPR000223">
    <property type="entry name" value="Pept_S26A_signal_pept_1"/>
</dbReference>
<dbReference type="NCBIfam" id="TIGR02227">
    <property type="entry name" value="sigpep_I_bact"/>
    <property type="match status" value="2"/>
</dbReference>
<dbReference type="Gene3D" id="2.10.109.10">
    <property type="entry name" value="Umud Fragment, subunit A"/>
    <property type="match status" value="2"/>
</dbReference>
<name>A0A0F7WLF7_CHLPN</name>
<dbReference type="CDD" id="cd06530">
    <property type="entry name" value="S26_SPase_I"/>
    <property type="match status" value="1"/>
</dbReference>
<dbReference type="CDD" id="cd06462">
    <property type="entry name" value="Peptidase_S24_S26"/>
    <property type="match status" value="1"/>
</dbReference>